<name>A0A1T3MNM3_9FLAO</name>
<dbReference type="InterPro" id="IPR048868">
    <property type="entry name" value="OGG-like_put"/>
</dbReference>
<accession>A0A1T3MNM3</accession>
<dbReference type="Pfam" id="PF21790">
    <property type="entry name" value="OGG"/>
    <property type="match status" value="1"/>
</dbReference>
<sequence>MLPVADQAFTVKASNWAKRLSGNHYTELFKGAESICISRQDIRETNNPDLLILKTILWGYPKGMRGNNFENIYKQLDKLTEILAVSNTATLKVDDVAVMQNQLSTITGLGLSTYSKLLYFSNFRFGEIPALILDERLIRVFKNRIFKEFESLSQVSLHNAGRMYKTYLQVMFEVSQLLNVNGENIEQFLFIFGNHLKPTNDL</sequence>
<protein>
    <submittedName>
        <fullName evidence="1">Uncharacterized protein</fullName>
    </submittedName>
</protein>
<reference evidence="1 2" key="1">
    <citation type="submission" date="2016-06" db="EMBL/GenBank/DDBJ databases">
        <title>Revisiting the taxonomy of the Elizabethkingia Genus based on Whole-Genome Sequencing, Optical Mapping, and MALDI-TOF.</title>
        <authorList>
            <person name="Nicholson A.C."/>
        </authorList>
    </citation>
    <scope>NUCLEOTIDE SEQUENCE [LARGE SCALE GENOMIC DNA]</scope>
    <source>
        <strain evidence="1 2">G4070</strain>
    </source>
</reference>
<proteinExistence type="predicted"/>
<organism evidence="1 2">
    <name type="scientific">Elizabethkingia occulta</name>
    <dbReference type="NCBI Taxonomy" id="1867263"/>
    <lineage>
        <taxon>Bacteria</taxon>
        <taxon>Pseudomonadati</taxon>
        <taxon>Bacteroidota</taxon>
        <taxon>Flavobacteriia</taxon>
        <taxon>Flavobacteriales</taxon>
        <taxon>Weeksellaceae</taxon>
        <taxon>Elizabethkingia</taxon>
    </lineage>
</organism>
<dbReference type="AlphaFoldDB" id="A0A1T3MNM3"/>
<gene>
    <name evidence="1" type="ORF">BAZ10_03075</name>
</gene>
<dbReference type="EMBL" id="MAHX01000013">
    <property type="protein sequence ID" value="OPC66223.1"/>
    <property type="molecule type" value="Genomic_DNA"/>
</dbReference>
<comment type="caution">
    <text evidence="1">The sequence shown here is derived from an EMBL/GenBank/DDBJ whole genome shotgun (WGS) entry which is preliminary data.</text>
</comment>
<dbReference type="Proteomes" id="UP000190813">
    <property type="component" value="Unassembled WGS sequence"/>
</dbReference>
<evidence type="ECO:0000313" key="2">
    <source>
        <dbReference type="Proteomes" id="UP000190813"/>
    </source>
</evidence>
<keyword evidence="2" id="KW-1185">Reference proteome</keyword>
<evidence type="ECO:0000313" key="1">
    <source>
        <dbReference type="EMBL" id="OPC66223.1"/>
    </source>
</evidence>